<dbReference type="Proteomes" id="UP001152749">
    <property type="component" value="Chromosome"/>
</dbReference>
<name>A0A9W4X504_9FLAO</name>
<dbReference type="GO" id="GO:0005975">
    <property type="term" value="P:carbohydrate metabolic process"/>
    <property type="evidence" value="ECO:0007669"/>
    <property type="project" value="UniProtKB-ARBA"/>
</dbReference>
<accession>A0A9W4X504</accession>
<evidence type="ECO:0000256" key="2">
    <source>
        <dbReference type="ARBA" id="ARBA00023157"/>
    </source>
</evidence>
<feature type="domain" description="Fibronectin type-III" evidence="4">
    <location>
        <begin position="294"/>
        <end position="389"/>
    </location>
</feature>
<evidence type="ECO:0000313" key="5">
    <source>
        <dbReference type="EMBL" id="CAI2768723.1"/>
    </source>
</evidence>
<dbReference type="NCBIfam" id="TIGR04183">
    <property type="entry name" value="Por_Secre_tail"/>
    <property type="match status" value="1"/>
</dbReference>
<dbReference type="PROSITE" id="PS50853">
    <property type="entry name" value="FN3"/>
    <property type="match status" value="1"/>
</dbReference>
<dbReference type="Pfam" id="PF13385">
    <property type="entry name" value="Laminin_G_3"/>
    <property type="match status" value="3"/>
</dbReference>
<dbReference type="InterPro" id="IPR026444">
    <property type="entry name" value="Secre_tail"/>
</dbReference>
<dbReference type="Gene3D" id="2.60.120.200">
    <property type="match status" value="3"/>
</dbReference>
<dbReference type="Pfam" id="PF18962">
    <property type="entry name" value="Por_Secre_tail"/>
    <property type="match status" value="1"/>
</dbReference>
<dbReference type="SUPFAM" id="SSF49899">
    <property type="entry name" value="Concanavalin A-like lectins/glucanases"/>
    <property type="match status" value="3"/>
</dbReference>
<evidence type="ECO:0000313" key="6">
    <source>
        <dbReference type="Proteomes" id="UP001152749"/>
    </source>
</evidence>
<proteinExistence type="predicted"/>
<dbReference type="PANTHER" id="PTHR42535">
    <property type="entry name" value="OOKINETE PROTEIN, PUTATIVE-RELATED"/>
    <property type="match status" value="1"/>
</dbReference>
<protein>
    <recommendedName>
        <fullName evidence="4">Fibronectin type-III domain-containing protein</fullName>
    </recommendedName>
</protein>
<keyword evidence="2" id="KW-1015">Disulfide bond</keyword>
<dbReference type="CDD" id="cd00063">
    <property type="entry name" value="FN3"/>
    <property type="match status" value="1"/>
</dbReference>
<sequence>MEKKLLFDFWKVFQKLKVLLLLLALLLTPLWGNAQNGHTLLNTASVDLRSSYNFGEHWNAKIVGTKLYISAMIADGDPENMDDYLKRLYIRVGDEGDIFHLTKALILPNISTTIFLTSGDGDLDNSYWYFDSYRTAGPNNISYYEGKRYGDKGVLYVTYQLPAKFLNGNQLTIGGEAETLDNGSGGKSGKTTYLDASLSTPTLPSMPSVRATQGCNSVKLSWDKISIPSSFIPSDFKYIVDNGSGFNTEVSIDKTSFVVTGVTGAISPIVRLYWQGQYIDEASTEASAYDPLPIPADLTASTTKCDGSVDLKWQWMQASPSNFVLYKATTPNGTFTALSDAIAGSKRSYTITGLTRGQKYYFKIAANGGKCPNAKGDKSEDATMGISPANPVAPTNAKMVMVTGADSGVQLSWNESQWGLEDFEKATNQKYKIIRKDLKKGTESVIELPIGDFYETKIKNQTRGSNGYSLTYTDKEVSTCESYSYKIVAVNSCQSSSATVFIQDNTSDKLSITNIDLSRVFLSNNLETSKGYFGNLVQLDWKTDENADFAGNYKIYRRVLNSTVTPELQATVDKTIRSWTDNKTIAQTLYEYFVVATADCGLDKITSYDINGVSGIPYTQLTGVKGLTTGIGFRLPSAIVTGNVTYVGGVAVPNVKVVAEKDGMATGNALAFDGVNQTVKINPNQKNIGYNTTGISVSVWAKPKAWTSKQVLASQSGIFEIALHNERVEVTIAGTTIISKAKLVDGNYSNIFATYDNSKLVLYINGKLDKSINTSGTLASNISSSIYLGSTGTSDYYKGLLDEFRIYKTALTAADIERDYSRLVQAETSNIVGNWRFDEGVGPFVFDSSKESGVYNKIDGDLIGATWSKEVPSREQLGFAGFTDKNGNYVIEGISYNGSGENFSITPTITLSGAIHAFSPSNRVLFLGEGRSVENNIDFIDQSSFNVTGTIRFDFDNKENDPTHFQSSGSKGVSIWLDGSQQLMKSGQAILSDEFGQFQVVVPIGKHFLEFRKDGHTFVSNKFPATGTYDYQDILSGIEVLDNTKHTLTGCVVGGLVQANKKLGFSAYKGKLQTDVQRINNIGATYFTLTSKDTRIKRSVKTDPETGEFEIKLPPNEYEFSNVSYLGDEANPTDDKILFLSKDLSSVKLDDEAAYKGIEEEEPVLVSGGYVTQKVKYNTAKRLIYRSTPSMVVQNNALLDYLPNTQELDNNGNVITEKTFIGETMVKIYDKELSKDIILPTKTLPYPAFLQGKGYQVTIKAIEKYSYYGTKPVKNPATDQVPVLDGQVTVSNNISAKADGGSSAAYQLTDEKWVSLSGNTHEFGLQNEGKVNYNFIGGDPNLIQGSGVEDTFVKSMSIALKTGDYTIYWPNPNDASKGYKAYVLGGSKMPGTDFITEAPASITTTLRIPPGSGSSVTLEKGSTITKETTSSTQAGGDWSFGAGLGWKADNTVALLGTKLAESEGSVMATTYGSRYLGNEKTSAKATTTTENLTITAEDAFEKGDFFIADSKNIEIGRANNVKFILANKCVGCVGPKVTGDDGQEYVLNKGETYYQKEKGETLLLYSEDHIKTDIIPKLAAIRNSLFIDQANVYVTKLDASNPLYGLNNDDPRLGTLTNKNDYTRDDAGDDIGASYEFKRAIAPKINGVYQDKVRWYNNQIRAWEEILMTNEIQKYTAISGNKPKQKNISISSGIAYSNTLTTETTETTISSNEVMAGASIDTEGFVYVGAGLISGLAWNLHGGGDKTNGESTNNTAINTVTTSYTIQDTDKYNVYSMNIYDGKGSDGPIFQIVGGQTSCPFEREKELEVTKEHTYYLEYWIKMFPTVLAEQIKSIKERHLITTRLFGIQNADDLDKENQEIEAVTKVIEEKIAIYSQLFAMYNDEIKPLLSKRTVQIEKPGILINGNDKATMVNVPSSKAAIFDLELRNETELIPSSTDQEITYQMSVDPASNPDGLVVLLNGETLVKPIEVSIPFGQKLRQTLTVLRGPKEYKYKDLTLIFESTCDESIHKEITMDIEYIPVCSEATIVSPGNNWTVNYDGNSRLPIKVSNYNVNYQGFKGIKIQYKRASESDSNWKLLETYYRNDEARTNVGPEEVARKAPLLSEQGGTDFIYKWDVSKLTDDLYDVRIQSMCQGEVDDVVFTSPTITGVIDRINPSSFGAPQPADGILSAGDEIMIQFNEPINAGLLNPYNFDIRGVIQGGELKHPASIYFNGANDYVEIPEGIQLNRRSFSFDFYAKRKKTGSEILLSQGSTDAQSLSVGFNASNQFAVALAGIKLNSAKTIPVDDTWVHYAFAYDAANQEGKLYINGLLDVVKQGYTPNYEATGKIFVGKDALSRASSFKGNMHELRFWGKSLTASQINIAATKRLKNNEPGLLGNWTMEETEGVVINDIVRERHAQLISGTWQVALSGNALSTSTTNSPAISSPTYLDVANFSVEFWFKGDKTTRATLLSNGKGDDQDLNKNGWSIRANASGLLEVWNNNKTFTASSNNYFDNQWHHFALVVNRATNTVCFVDGNQQNTIETDSAGFSGFGGAALYLGSMGWVDAIGTTQQTQHFTGSLDEVRIWQGTRSALQIKRDMRYMLTGDEVGLDLYLPFNKYKTNMGIELLEASNSSAATGNTAVRSNGVQAELKGQIAYTQDTPLVKLPRPVRKVNFGYSANQDKIILTTTDPDSILENVILDISVTGVQDLNGNTMRAPASWTAYVDKNQVIWAESDKHFAIESGNGFTFETRIQNTGGKVFNYNINNLPSWLTVSPSSGVLTPVSSIPVTFTVDKNVNIGNYVQDILLETEFGFAEVLNLSLDVAKPLPADWKVTPANYQYSMNVIAQLNINGDVSRDPNDQVAAFVGDECRGIAKLTYIQALDNYQAYVSIYSNKPLGEAVEFRIWNASDGQIHRDVTPSYSFDSNTVKGNAINPEMLKAVDVIEYTYDLPKGWTWISSHLNYNYNLSKQLTTHDLLKPIKAVSGDLIRGIDAVDSYSSQEGWLGTLTAKGGVKNGHGYKIFVTNENRLKYNGLLLKGSEVKIDLVKGWNWIGYVGFKNTPINQALAGFANVQEGDVIKNQYHLAIYNKNIGWVGDLTALKPGEGYMIKSASDGHFYYPNLSYSATSKMSNNDNLYANQTIEAVTKYANTMNVVAEIVGDNQSKNNYLKAFVGKELRGQAPAIYNPITNKTSYFMTIYGSNDNDKVNFEFLDDEKSAAINEVIAFKNNVVLGGLATPKELTIGSGIPQEDSIDLIVYPNPFTNVLNIDLYEHHEIRSIGIVDMKGSLVKTNTVSPTDSKVTLNVSNLPSGVYLVLTYDSKGNVLQSRRVVK</sequence>
<dbReference type="SUPFAM" id="SSF49265">
    <property type="entry name" value="Fibronectin type III"/>
    <property type="match status" value="1"/>
</dbReference>
<evidence type="ECO:0000259" key="4">
    <source>
        <dbReference type="PROSITE" id="PS50853"/>
    </source>
</evidence>
<dbReference type="Gene3D" id="2.60.40.10">
    <property type="entry name" value="Immunoglobulins"/>
    <property type="match status" value="3"/>
</dbReference>
<dbReference type="InterPro" id="IPR003961">
    <property type="entry name" value="FN3_dom"/>
</dbReference>
<dbReference type="SMART" id="SM00060">
    <property type="entry name" value="FN3"/>
    <property type="match status" value="2"/>
</dbReference>
<evidence type="ECO:0000256" key="3">
    <source>
        <dbReference type="SAM" id="MobiDB-lite"/>
    </source>
</evidence>
<dbReference type="InterPro" id="IPR036116">
    <property type="entry name" value="FN3_sf"/>
</dbReference>
<evidence type="ECO:0000256" key="1">
    <source>
        <dbReference type="ARBA" id="ARBA00022729"/>
    </source>
</evidence>
<dbReference type="GO" id="GO:0004553">
    <property type="term" value="F:hydrolase activity, hydrolyzing O-glycosyl compounds"/>
    <property type="evidence" value="ECO:0007669"/>
    <property type="project" value="UniProtKB-ARBA"/>
</dbReference>
<feature type="region of interest" description="Disordered" evidence="3">
    <location>
        <begin position="1411"/>
        <end position="1432"/>
    </location>
</feature>
<dbReference type="EMBL" id="OX336425">
    <property type="protein sequence ID" value="CAI2768723.1"/>
    <property type="molecule type" value="Genomic_DNA"/>
</dbReference>
<dbReference type="InterPro" id="IPR013783">
    <property type="entry name" value="Ig-like_fold"/>
</dbReference>
<gene>
    <name evidence="5" type="ORF">TRV642_4009</name>
</gene>
<dbReference type="RefSeq" id="WP_263361297.1">
    <property type="nucleotide sequence ID" value="NZ_OX336425.1"/>
</dbReference>
<reference evidence="5" key="1">
    <citation type="submission" date="2022-09" db="EMBL/GenBank/DDBJ databases">
        <authorList>
            <person name="Duchaud E."/>
        </authorList>
    </citation>
    <scope>NUCLEOTIDE SEQUENCE</scope>
    <source>
        <strain evidence="5">TRV642</strain>
    </source>
</reference>
<dbReference type="InterPro" id="IPR013320">
    <property type="entry name" value="ConA-like_dom_sf"/>
</dbReference>
<dbReference type="PANTHER" id="PTHR42535:SF2">
    <property type="entry name" value="CHROMOSOME UNDETERMINED SCAFFOLD_146, WHOLE GENOME SHOTGUN SEQUENCE"/>
    <property type="match status" value="1"/>
</dbReference>
<dbReference type="KEGG" id="fcs:TRV642_4009"/>
<dbReference type="InterPro" id="IPR006558">
    <property type="entry name" value="LamG-like"/>
</dbReference>
<keyword evidence="1" id="KW-0732">Signal</keyword>
<dbReference type="SMART" id="SM00560">
    <property type="entry name" value="LamGL"/>
    <property type="match status" value="3"/>
</dbReference>
<organism evidence="5 6">
    <name type="scientific">Flavobacterium collinsii</name>
    <dbReference type="NCBI Taxonomy" id="1114861"/>
    <lineage>
        <taxon>Bacteria</taxon>
        <taxon>Pseudomonadati</taxon>
        <taxon>Bacteroidota</taxon>
        <taxon>Flavobacteriia</taxon>
        <taxon>Flavobacteriales</taxon>
        <taxon>Flavobacteriaceae</taxon>
        <taxon>Flavobacterium</taxon>
    </lineage>
</organism>